<gene>
    <name evidence="1" type="ORF">FVB9532_03769</name>
</gene>
<proteinExistence type="predicted"/>
<name>A0AC61YDS4_9FLAO</name>
<protein>
    <submittedName>
        <fullName evidence="1">Uncharacterized protein</fullName>
    </submittedName>
</protein>
<comment type="caution">
    <text evidence="1">The sequence shown here is derived from an EMBL/GenBank/DDBJ whole genome shotgun (WGS) entry which is preliminary data.</text>
</comment>
<sequence>MKCKNCEQPLQQENNYCNHCGAKVIKNRLTLRNVGEEFSQVFLNIDNTFLRTIFQMFIHPDRVILDYISGVRKRYLNVISYFTIALTLAGLQLFILRKFYPEALAIPDFYGNAKNVIDLNWLFDYYSMLMLIYLPIYALIARLTFIKYKKFNYTEHLVIMTYLMAHFTIVSVLIILPMSIFGGNYMEVGMLLNLLLFFHTCYTYKKIYPLSIKQLLFSVFLFFVFTSIIFIIFEAVFIAYLLFTGDMQELIEASRASH</sequence>
<evidence type="ECO:0000313" key="1">
    <source>
        <dbReference type="EMBL" id="VVV02470.1"/>
    </source>
</evidence>
<keyword evidence="2" id="KW-1185">Reference proteome</keyword>
<dbReference type="Proteomes" id="UP000356253">
    <property type="component" value="Unassembled WGS sequence"/>
</dbReference>
<organism evidence="1 2">
    <name type="scientific">Mesonia oceanica</name>
    <dbReference type="NCBI Taxonomy" id="2687242"/>
    <lineage>
        <taxon>Bacteria</taxon>
        <taxon>Pseudomonadati</taxon>
        <taxon>Bacteroidota</taxon>
        <taxon>Flavobacteriia</taxon>
        <taxon>Flavobacteriales</taxon>
        <taxon>Flavobacteriaceae</taxon>
        <taxon>Mesonia</taxon>
    </lineage>
</organism>
<evidence type="ECO:0000313" key="2">
    <source>
        <dbReference type="Proteomes" id="UP000356253"/>
    </source>
</evidence>
<dbReference type="EMBL" id="CABVMM010000022">
    <property type="protein sequence ID" value="VVV02470.1"/>
    <property type="molecule type" value="Genomic_DNA"/>
</dbReference>
<reference evidence="1" key="1">
    <citation type="submission" date="2019-09" db="EMBL/GenBank/DDBJ databases">
        <authorList>
            <person name="Rodrigo-Torres L."/>
            <person name="Arahal R. D."/>
            <person name="Lucena T."/>
        </authorList>
    </citation>
    <scope>NUCLEOTIDE SEQUENCE</scope>
    <source>
        <strain evidence="1">ISS653</strain>
    </source>
</reference>
<accession>A0AC61YDS4</accession>